<evidence type="ECO:0000313" key="3">
    <source>
        <dbReference type="Proteomes" id="UP000515908"/>
    </source>
</evidence>
<reference evidence="2 3" key="1">
    <citation type="submission" date="2020-08" db="EMBL/GenBank/DDBJ databases">
        <authorList>
            <person name="Newling K."/>
            <person name="Davey J."/>
            <person name="Forrester S."/>
        </authorList>
    </citation>
    <scope>NUCLEOTIDE SEQUENCE [LARGE SCALE GENOMIC DNA]</scope>
    <source>
        <strain evidence="3">Crithidia deanei Carvalho (ATCC PRA-265)</strain>
    </source>
</reference>
<sequence>MATPWEKGSSTAAVCMAPAQCNTEQTYFQSLNTCANVECANSFGYLYHKEDMTCGANPKSVAVFAMLFLLCVAGEGIVVWNRKRARRRERAHIRLVELVQKKIK</sequence>
<accession>A0A7G2CQT5</accession>
<keyword evidence="1" id="KW-0812">Transmembrane</keyword>
<protein>
    <submittedName>
        <fullName evidence="2">Uncharacterized protein</fullName>
    </submittedName>
</protein>
<dbReference type="Proteomes" id="UP000515908">
    <property type="component" value="Chromosome 23"/>
</dbReference>
<dbReference type="VEuPathDB" id="TriTrypDB:ADEAN_000938000"/>
<feature type="transmembrane region" description="Helical" evidence="1">
    <location>
        <begin position="61"/>
        <end position="80"/>
    </location>
</feature>
<evidence type="ECO:0000313" key="2">
    <source>
        <dbReference type="EMBL" id="CAD2221845.1"/>
    </source>
</evidence>
<name>A0A7G2CQT5_9TRYP</name>
<evidence type="ECO:0000256" key="1">
    <source>
        <dbReference type="SAM" id="Phobius"/>
    </source>
</evidence>
<keyword evidence="1" id="KW-1133">Transmembrane helix</keyword>
<organism evidence="2 3">
    <name type="scientific">Angomonas deanei</name>
    <dbReference type="NCBI Taxonomy" id="59799"/>
    <lineage>
        <taxon>Eukaryota</taxon>
        <taxon>Discoba</taxon>
        <taxon>Euglenozoa</taxon>
        <taxon>Kinetoplastea</taxon>
        <taxon>Metakinetoplastina</taxon>
        <taxon>Trypanosomatida</taxon>
        <taxon>Trypanosomatidae</taxon>
        <taxon>Strigomonadinae</taxon>
        <taxon>Angomonas</taxon>
    </lineage>
</organism>
<proteinExistence type="predicted"/>
<gene>
    <name evidence="2" type="ORF">ADEAN_000938000</name>
</gene>
<keyword evidence="1" id="KW-0472">Membrane</keyword>
<dbReference type="EMBL" id="LR877167">
    <property type="protein sequence ID" value="CAD2221845.1"/>
    <property type="molecule type" value="Genomic_DNA"/>
</dbReference>
<keyword evidence="3" id="KW-1185">Reference proteome</keyword>
<dbReference type="AlphaFoldDB" id="A0A7G2CQT5"/>